<keyword evidence="1" id="KW-0175">Coiled coil</keyword>
<dbReference type="Proteomes" id="UP000009168">
    <property type="component" value="Unassembled WGS sequence"/>
</dbReference>
<protein>
    <submittedName>
        <fullName evidence="3">Uncharacterized protein</fullName>
    </submittedName>
</protein>
<dbReference type="KEGG" id="tet:TTHERM_00013250"/>
<feature type="region of interest" description="Disordered" evidence="2">
    <location>
        <begin position="346"/>
        <end position="365"/>
    </location>
</feature>
<dbReference type="HOGENOM" id="CLU_441816_0_0_1"/>
<proteinExistence type="predicted"/>
<sequence length="637" mass="74592">MEQRNIRYNLKIHYVRSSFGTCYNYFSQMTQLIQLEGLKFSSENLSDLGGKRGVGSFFECCCYVDPQKWTSEQQIHKAIYTILQSRNMFPSRGYEERLKVEQFCKSQSDIMPQTFHTNQFPTTQSTLITQRYPMQDLERYLSAPNPFINQDDFLQESEKETTCDVTSQDILSCIDQNNNNLNYNDSINLFAQTEVSQQNKNDQRGLNSQIDIFSNQQHQNGLIQTQKESNQNAFLDVQESDKSYQDEQKQNPLPSPSSHSSQNKWHPSILKDNTESSIMSQQQDLNLEQSSINQNTEYSALQKNEETNQKIDVSLNKSNDDYISENNSSTQKTQNKLVVAQENIETRAEEEEEEGQEKEKTKSNNFIQTIEINKLVAIEHVQKKKEERQEKEENKSNDIAQAIQNNNSFNDEESEINSQIHLNNTQCHSITSNKLKNTDDSRNLGESKLQEINLSDSDIKYEEQKDHVLNIHQMKTVDMQQEKEQVYNEQTNYQIKMLIKEVNLQKQKNHQLLKEKEKDKDKINILESSATQYIAENCELKQQVIELKQKLAQTEVRDFDQDILSQNIAQLQQINQEKYELMQQQEKSSDIFKDLYIKELEQTLNQARDEILFLRKELSQKNEMSEILKQIQQSLKK</sequence>
<evidence type="ECO:0000313" key="3">
    <source>
        <dbReference type="EMBL" id="EAR88059.2"/>
    </source>
</evidence>
<feature type="coiled-coil region" evidence="1">
    <location>
        <begin position="568"/>
        <end position="624"/>
    </location>
</feature>
<name>Q22RR3_TETTS</name>
<dbReference type="EMBL" id="GG662845">
    <property type="protein sequence ID" value="EAR88059.2"/>
    <property type="molecule type" value="Genomic_DNA"/>
</dbReference>
<evidence type="ECO:0000313" key="4">
    <source>
        <dbReference type="Proteomes" id="UP000009168"/>
    </source>
</evidence>
<keyword evidence="4" id="KW-1185">Reference proteome</keyword>
<gene>
    <name evidence="3" type="ORF">TTHERM_00013250</name>
</gene>
<feature type="region of interest" description="Disordered" evidence="2">
    <location>
        <begin position="239"/>
        <end position="268"/>
    </location>
</feature>
<feature type="compositionally biased region" description="Basic and acidic residues" evidence="2">
    <location>
        <begin position="239"/>
        <end position="249"/>
    </location>
</feature>
<feature type="compositionally biased region" description="Polar residues" evidence="2">
    <location>
        <begin position="250"/>
        <end position="265"/>
    </location>
</feature>
<evidence type="ECO:0000256" key="2">
    <source>
        <dbReference type="SAM" id="MobiDB-lite"/>
    </source>
</evidence>
<dbReference type="InParanoid" id="Q22RR3"/>
<reference evidence="4" key="1">
    <citation type="journal article" date="2006" name="PLoS Biol.">
        <title>Macronuclear genome sequence of the ciliate Tetrahymena thermophila, a model eukaryote.</title>
        <authorList>
            <person name="Eisen J.A."/>
            <person name="Coyne R.S."/>
            <person name="Wu M."/>
            <person name="Wu D."/>
            <person name="Thiagarajan M."/>
            <person name="Wortman J.R."/>
            <person name="Badger J.H."/>
            <person name="Ren Q."/>
            <person name="Amedeo P."/>
            <person name="Jones K.M."/>
            <person name="Tallon L.J."/>
            <person name="Delcher A.L."/>
            <person name="Salzberg S.L."/>
            <person name="Silva J.C."/>
            <person name="Haas B.J."/>
            <person name="Majoros W.H."/>
            <person name="Farzad M."/>
            <person name="Carlton J.M."/>
            <person name="Smith R.K. Jr."/>
            <person name="Garg J."/>
            <person name="Pearlman R.E."/>
            <person name="Karrer K.M."/>
            <person name="Sun L."/>
            <person name="Manning G."/>
            <person name="Elde N.C."/>
            <person name="Turkewitz A.P."/>
            <person name="Asai D.J."/>
            <person name="Wilkes D.E."/>
            <person name="Wang Y."/>
            <person name="Cai H."/>
            <person name="Collins K."/>
            <person name="Stewart B.A."/>
            <person name="Lee S.R."/>
            <person name="Wilamowska K."/>
            <person name="Weinberg Z."/>
            <person name="Ruzzo W.L."/>
            <person name="Wloga D."/>
            <person name="Gaertig J."/>
            <person name="Frankel J."/>
            <person name="Tsao C.-C."/>
            <person name="Gorovsky M.A."/>
            <person name="Keeling P.J."/>
            <person name="Waller R.F."/>
            <person name="Patron N.J."/>
            <person name="Cherry J.M."/>
            <person name="Stover N.A."/>
            <person name="Krieger C.J."/>
            <person name="del Toro C."/>
            <person name="Ryder H.F."/>
            <person name="Williamson S.C."/>
            <person name="Barbeau R.A."/>
            <person name="Hamilton E.P."/>
            <person name="Orias E."/>
        </authorList>
    </citation>
    <scope>NUCLEOTIDE SEQUENCE [LARGE SCALE GENOMIC DNA]</scope>
    <source>
        <strain evidence="4">SB210</strain>
    </source>
</reference>
<organism evidence="3 4">
    <name type="scientific">Tetrahymena thermophila (strain SB210)</name>
    <dbReference type="NCBI Taxonomy" id="312017"/>
    <lineage>
        <taxon>Eukaryota</taxon>
        <taxon>Sar</taxon>
        <taxon>Alveolata</taxon>
        <taxon>Ciliophora</taxon>
        <taxon>Intramacronucleata</taxon>
        <taxon>Oligohymenophorea</taxon>
        <taxon>Hymenostomatida</taxon>
        <taxon>Tetrahymenina</taxon>
        <taxon>Tetrahymenidae</taxon>
        <taxon>Tetrahymena</taxon>
    </lineage>
</organism>
<dbReference type="RefSeq" id="XP_001008304.2">
    <property type="nucleotide sequence ID" value="XM_001008304.2"/>
</dbReference>
<dbReference type="GeneID" id="7823205"/>
<dbReference type="AlphaFoldDB" id="Q22RR3"/>
<evidence type="ECO:0000256" key="1">
    <source>
        <dbReference type="SAM" id="Coils"/>
    </source>
</evidence>
<accession>Q22RR3</accession>